<sequence length="374" mass="42517">MKIALVHLRHAYSGGVELYLNQMARYLAERGEDVTIICRSHDKEPPHPNVKFVRLKGISFGKTHRLWKFAKAVENHVKHSNYDLVYGLAHAWSHDVLRIGAGTSYHMSRSLDKPMRLKDRVNHLIESKAMASGAYQHVICNSNKSALEIQEAHGVPKDKITVIHNFVDTARFDAERVATQSEQIKQLHSLNDNKPIFLFLGTGYERKGLKQALTALSKLDFDAQLLIVGRETHESEYVQFAKQLKVYEQCLFLGSESRPELYFSLADCYLLPTLYEPFGFTVIEALSCGTPAITTENCGAKEVLNPNVSTVIGADVNPDELARAMAYWANKKKTTDVSKRCRSLALTMDMENVLEKNYQQLLQVYQMKRNTQRR</sequence>
<dbReference type="Gene3D" id="3.40.50.2000">
    <property type="entry name" value="Glycogen Phosphorylase B"/>
    <property type="match status" value="2"/>
</dbReference>
<dbReference type="Pfam" id="PF00534">
    <property type="entry name" value="Glycos_transf_1"/>
    <property type="match status" value="1"/>
</dbReference>
<dbReference type="CDD" id="cd03801">
    <property type="entry name" value="GT4_PimA-like"/>
    <property type="match status" value="1"/>
</dbReference>
<organism evidence="3 4">
    <name type="scientific">Vibrio paucivorans</name>
    <dbReference type="NCBI Taxonomy" id="2829489"/>
    <lineage>
        <taxon>Bacteria</taxon>
        <taxon>Pseudomonadati</taxon>
        <taxon>Pseudomonadota</taxon>
        <taxon>Gammaproteobacteria</taxon>
        <taxon>Vibrionales</taxon>
        <taxon>Vibrionaceae</taxon>
        <taxon>Vibrio</taxon>
    </lineage>
</organism>
<dbReference type="GO" id="GO:0016757">
    <property type="term" value="F:glycosyltransferase activity"/>
    <property type="evidence" value="ECO:0007669"/>
    <property type="project" value="InterPro"/>
</dbReference>
<dbReference type="AlphaFoldDB" id="A0A9X3HR03"/>
<dbReference type="RefSeq" id="WP_252029015.1">
    <property type="nucleotide sequence ID" value="NZ_JAKRRX010000029.1"/>
</dbReference>
<dbReference type="PANTHER" id="PTHR12526:SF623">
    <property type="entry name" value="WABG"/>
    <property type="match status" value="1"/>
</dbReference>
<dbReference type="SUPFAM" id="SSF53756">
    <property type="entry name" value="UDP-Glycosyltransferase/glycogen phosphorylase"/>
    <property type="match status" value="1"/>
</dbReference>
<dbReference type="PANTHER" id="PTHR12526">
    <property type="entry name" value="GLYCOSYLTRANSFERASE"/>
    <property type="match status" value="1"/>
</dbReference>
<dbReference type="InterPro" id="IPR028098">
    <property type="entry name" value="Glyco_trans_4-like_N"/>
</dbReference>
<accession>A0A9X3HR03</accession>
<proteinExistence type="predicted"/>
<keyword evidence="4" id="KW-1185">Reference proteome</keyword>
<dbReference type="Pfam" id="PF13439">
    <property type="entry name" value="Glyco_transf_4"/>
    <property type="match status" value="1"/>
</dbReference>
<name>A0A9X3HR03_9VIBR</name>
<comment type="caution">
    <text evidence="3">The sequence shown here is derived from an EMBL/GenBank/DDBJ whole genome shotgun (WGS) entry which is preliminary data.</text>
</comment>
<dbReference type="EMBL" id="JAKRRX010000029">
    <property type="protein sequence ID" value="MCW8333613.1"/>
    <property type="molecule type" value="Genomic_DNA"/>
</dbReference>
<dbReference type="GO" id="GO:1901135">
    <property type="term" value="P:carbohydrate derivative metabolic process"/>
    <property type="evidence" value="ECO:0007669"/>
    <property type="project" value="UniProtKB-ARBA"/>
</dbReference>
<gene>
    <name evidence="3" type="ORF">MD483_07230</name>
</gene>
<dbReference type="InterPro" id="IPR001296">
    <property type="entry name" value="Glyco_trans_1"/>
</dbReference>
<dbReference type="Proteomes" id="UP001155586">
    <property type="component" value="Unassembled WGS sequence"/>
</dbReference>
<evidence type="ECO:0000259" key="2">
    <source>
        <dbReference type="Pfam" id="PF13439"/>
    </source>
</evidence>
<evidence type="ECO:0000259" key="1">
    <source>
        <dbReference type="Pfam" id="PF00534"/>
    </source>
</evidence>
<reference evidence="3" key="1">
    <citation type="submission" date="2022-02" db="EMBL/GenBank/DDBJ databases">
        <title>Vibrio sp. nov., a new bacterium isolated from Bohai sea, China.</title>
        <authorList>
            <person name="Yuan Y."/>
        </authorList>
    </citation>
    <scope>NUCLEOTIDE SEQUENCE</scope>
    <source>
        <strain evidence="3">DBSS07</strain>
    </source>
</reference>
<evidence type="ECO:0000313" key="3">
    <source>
        <dbReference type="EMBL" id="MCW8333613.1"/>
    </source>
</evidence>
<feature type="domain" description="Glycosyltransferase subfamily 4-like N-terminal" evidence="2">
    <location>
        <begin position="14"/>
        <end position="171"/>
    </location>
</feature>
<feature type="domain" description="Glycosyl transferase family 1" evidence="1">
    <location>
        <begin position="182"/>
        <end position="334"/>
    </location>
</feature>
<protein>
    <submittedName>
        <fullName evidence="3">Glycosyltransferase family 4 protein</fullName>
    </submittedName>
</protein>
<evidence type="ECO:0000313" key="4">
    <source>
        <dbReference type="Proteomes" id="UP001155586"/>
    </source>
</evidence>